<accession>A0A7S0SF60</accession>
<protein>
    <recommendedName>
        <fullName evidence="3">Isochorismatase-like domain-containing protein</fullName>
    </recommendedName>
</protein>
<gene>
    <name evidence="4" type="ORF">MANT1106_LOCUS8038</name>
</gene>
<evidence type="ECO:0000259" key="3">
    <source>
        <dbReference type="Pfam" id="PF00857"/>
    </source>
</evidence>
<dbReference type="PANTHER" id="PTHR43540">
    <property type="entry name" value="PEROXYUREIDOACRYLATE/UREIDOACRYLATE AMIDOHYDROLASE-RELATED"/>
    <property type="match status" value="1"/>
</dbReference>
<reference evidence="4" key="1">
    <citation type="submission" date="2021-01" db="EMBL/GenBank/DDBJ databases">
        <authorList>
            <person name="Corre E."/>
            <person name="Pelletier E."/>
            <person name="Niang G."/>
            <person name="Scheremetjew M."/>
            <person name="Finn R."/>
            <person name="Kale V."/>
            <person name="Holt S."/>
            <person name="Cochrane G."/>
            <person name="Meng A."/>
            <person name="Brown T."/>
            <person name="Cohen L."/>
        </authorList>
    </citation>
    <scope>NUCLEOTIDE SEQUENCE</scope>
    <source>
        <strain evidence="4">SL-175</strain>
    </source>
</reference>
<evidence type="ECO:0000256" key="1">
    <source>
        <dbReference type="ARBA" id="ARBA00006336"/>
    </source>
</evidence>
<feature type="domain" description="Isochorismatase-like" evidence="3">
    <location>
        <begin position="32"/>
        <end position="221"/>
    </location>
</feature>
<sequence length="485" mass="50622">MSAASDVAGSQVTSATPYAWPFDGPLAADDVALVLIDMQTDFCGLGGYVAQMGYDVSVTRAPIEPLQKVLAAARAAGVRVIHTREGHRPSLADLPANKRWRSRQAGGGIGIGDAGPCGRILTRGEPGWNLIPELAPLPGEDIIDKPGKGTFANTDMDLVLRSCGVKRLILGGITTDVCVHTTMREANDLGYECLLLEDGTAATDPANHAAAIKMVHMQGGVFGATACVDDVARAFDALPRPLDPESAQAKEALRVATMQAGECHTAGSVPAATPSAFIWPAGAAALVMIDWQKDFCHPGGFGGSLGNDVSPLIAAIPAAARVLAAARAASMPVIHTLEAHLPDLSDCPASKKRRCPAIGEPVAAGGRALVRGEPCNALVDELAHLPGEKVIHKPGKGAFFGTDLDAHLRASGVSHLIFTGVTTEVCVQTTMREANDRGYECILVEDATESYFPEFKAATLAMITMQNGIVGWTAKADDVVIAMRG</sequence>
<dbReference type="GO" id="GO:0016787">
    <property type="term" value="F:hydrolase activity"/>
    <property type="evidence" value="ECO:0007669"/>
    <property type="project" value="UniProtKB-KW"/>
</dbReference>
<name>A0A7S0SF60_9CHLO</name>
<dbReference type="EMBL" id="HBFC01013754">
    <property type="protein sequence ID" value="CAD8705355.1"/>
    <property type="molecule type" value="Transcribed_RNA"/>
</dbReference>
<evidence type="ECO:0000313" key="4">
    <source>
        <dbReference type="EMBL" id="CAD8705355.1"/>
    </source>
</evidence>
<dbReference type="SUPFAM" id="SSF52499">
    <property type="entry name" value="Isochorismatase-like hydrolases"/>
    <property type="match status" value="2"/>
</dbReference>
<feature type="domain" description="Isochorismatase-like" evidence="3">
    <location>
        <begin position="284"/>
        <end position="469"/>
    </location>
</feature>
<dbReference type="Gene3D" id="3.40.50.850">
    <property type="entry name" value="Isochorismatase-like"/>
    <property type="match status" value="2"/>
</dbReference>
<dbReference type="AlphaFoldDB" id="A0A7S0SF60"/>
<dbReference type="InterPro" id="IPR050272">
    <property type="entry name" value="Isochorismatase-like_hydrls"/>
</dbReference>
<comment type="similarity">
    <text evidence="1">Belongs to the isochorismatase family.</text>
</comment>
<keyword evidence="2" id="KW-0378">Hydrolase</keyword>
<dbReference type="InterPro" id="IPR000868">
    <property type="entry name" value="Isochorismatase-like_dom"/>
</dbReference>
<dbReference type="CDD" id="cd00431">
    <property type="entry name" value="cysteine_hydrolases"/>
    <property type="match status" value="2"/>
</dbReference>
<organism evidence="4">
    <name type="scientific">Mantoniella antarctica</name>
    <dbReference type="NCBI Taxonomy" id="81844"/>
    <lineage>
        <taxon>Eukaryota</taxon>
        <taxon>Viridiplantae</taxon>
        <taxon>Chlorophyta</taxon>
        <taxon>Mamiellophyceae</taxon>
        <taxon>Mamiellales</taxon>
        <taxon>Mamiellaceae</taxon>
        <taxon>Mantoniella</taxon>
    </lineage>
</organism>
<evidence type="ECO:0000256" key="2">
    <source>
        <dbReference type="ARBA" id="ARBA00022801"/>
    </source>
</evidence>
<proteinExistence type="inferred from homology"/>
<dbReference type="Pfam" id="PF00857">
    <property type="entry name" value="Isochorismatase"/>
    <property type="match status" value="2"/>
</dbReference>
<dbReference type="InterPro" id="IPR036380">
    <property type="entry name" value="Isochorismatase-like_sf"/>
</dbReference>
<dbReference type="PANTHER" id="PTHR43540:SF9">
    <property type="entry name" value="FAMILY HYDROLASE, PUTATIVE (AFU_ORTHOLOGUE AFUA_2G08700)-RELATED"/>
    <property type="match status" value="1"/>
</dbReference>